<feature type="domain" description="Oxo-4-hydroxy-4-carboxy-5-ureidoimidazoline decarboxylase" evidence="2">
    <location>
        <begin position="29"/>
        <end position="199"/>
    </location>
</feature>
<evidence type="ECO:0000313" key="3">
    <source>
        <dbReference type="EMBL" id="KAH9000431.1"/>
    </source>
</evidence>
<dbReference type="AlphaFoldDB" id="A0AAD4LTY4"/>
<dbReference type="InterPro" id="IPR018020">
    <property type="entry name" value="OHCU_decarboxylase"/>
</dbReference>
<organism evidence="3 4">
    <name type="scientific">Lactarius akahatsu</name>
    <dbReference type="NCBI Taxonomy" id="416441"/>
    <lineage>
        <taxon>Eukaryota</taxon>
        <taxon>Fungi</taxon>
        <taxon>Dikarya</taxon>
        <taxon>Basidiomycota</taxon>
        <taxon>Agaricomycotina</taxon>
        <taxon>Agaricomycetes</taxon>
        <taxon>Russulales</taxon>
        <taxon>Russulaceae</taxon>
        <taxon>Lactarius</taxon>
    </lineage>
</organism>
<evidence type="ECO:0000256" key="1">
    <source>
        <dbReference type="ARBA" id="ARBA00022631"/>
    </source>
</evidence>
<gene>
    <name evidence="3" type="ORF">EDB92DRAFT_502755</name>
</gene>
<dbReference type="PANTHER" id="PTHR37987:SF1">
    <property type="entry name" value="OXO-4-HYDROXY-4-CARBOXY-5-UREIDOIMIDAZOLINE DECARBOXYLASE DOMAIN-CONTAINING PROTEIN"/>
    <property type="match status" value="1"/>
</dbReference>
<keyword evidence="1" id="KW-0659">Purine metabolism</keyword>
<accession>A0AAD4LTY4</accession>
<dbReference type="Proteomes" id="UP001201163">
    <property type="component" value="Unassembled WGS sequence"/>
</dbReference>
<protein>
    <submittedName>
        <fullName evidence="3">Oxo-4-hydroxy-4-carboxy-5-ureidoimidazoline decarboxylase</fullName>
    </submittedName>
</protein>
<reference evidence="3" key="1">
    <citation type="submission" date="2022-01" db="EMBL/GenBank/DDBJ databases">
        <title>Comparative genomics reveals a dynamic genome evolution in the ectomycorrhizal milk-cap (Lactarius) mushrooms.</title>
        <authorList>
            <consortium name="DOE Joint Genome Institute"/>
            <person name="Lebreton A."/>
            <person name="Tang N."/>
            <person name="Kuo A."/>
            <person name="LaButti K."/>
            <person name="Drula E."/>
            <person name="Barry K."/>
            <person name="Clum A."/>
            <person name="Lipzen A."/>
            <person name="Mousain D."/>
            <person name="Ng V."/>
            <person name="Wang R."/>
            <person name="Wang X."/>
            <person name="Dai Y."/>
            <person name="Henrissat B."/>
            <person name="Grigoriev I.V."/>
            <person name="Guerin-Laguette A."/>
            <person name="Yu F."/>
            <person name="Martin F.M."/>
        </authorList>
    </citation>
    <scope>NUCLEOTIDE SEQUENCE</scope>
    <source>
        <strain evidence="3">QP</strain>
    </source>
</reference>
<evidence type="ECO:0000259" key="2">
    <source>
        <dbReference type="Pfam" id="PF09349"/>
    </source>
</evidence>
<proteinExistence type="predicted"/>
<dbReference type="SUPFAM" id="SSF158694">
    <property type="entry name" value="UraD-Like"/>
    <property type="match status" value="1"/>
</dbReference>
<dbReference type="PANTHER" id="PTHR37987">
    <property type="entry name" value="CHROMOSOME 9, WHOLE GENOME SHOTGUN SEQUENCE"/>
    <property type="match status" value="1"/>
</dbReference>
<evidence type="ECO:0000313" key="4">
    <source>
        <dbReference type="Proteomes" id="UP001201163"/>
    </source>
</evidence>
<dbReference type="EMBL" id="JAKELL010000002">
    <property type="protein sequence ID" value="KAH9000431.1"/>
    <property type="molecule type" value="Genomic_DNA"/>
</dbReference>
<keyword evidence="4" id="KW-1185">Reference proteome</keyword>
<dbReference type="Pfam" id="PF09349">
    <property type="entry name" value="OHCU_decarbox"/>
    <property type="match status" value="1"/>
</dbReference>
<dbReference type="Gene3D" id="1.10.3330.10">
    <property type="entry name" value="Oxo-4-hydroxy-4-carboxy-5-ureidoimidazoline decarboxylase"/>
    <property type="match status" value="1"/>
</dbReference>
<name>A0AAD4LTY4_9AGAM</name>
<dbReference type="InterPro" id="IPR036778">
    <property type="entry name" value="OHCU_decarboxylase_sf"/>
</dbReference>
<dbReference type="GO" id="GO:0006144">
    <property type="term" value="P:purine nucleobase metabolic process"/>
    <property type="evidence" value="ECO:0007669"/>
    <property type="project" value="UniProtKB-KW"/>
</dbReference>
<sequence length="212" mass="23435">MAGQPILPSLSEIYASRDTTRDGPLALAFATLFEPSYPLFEFLVPTVVATIDGANPGSQTPRRSYNALIDTAIYELEKWPHGQQASFLGGHPRIGEIKGLSALSASEQAAHATPPEVLERLVVLNEEYERRYPGLRYITFVNGRSRKMIMLEMEEKLGIVDDSWVKGDSEEVHEVGSGEWVSEARRALQDIGHIAKSRLAALKVDGDQEVED</sequence>
<comment type="caution">
    <text evidence="3">The sequence shown here is derived from an EMBL/GenBank/DDBJ whole genome shotgun (WGS) entry which is preliminary data.</text>
</comment>